<feature type="transmembrane region" description="Helical" evidence="2">
    <location>
        <begin position="20"/>
        <end position="41"/>
    </location>
</feature>
<dbReference type="GeneID" id="9087323"/>
<dbReference type="RefSeq" id="XP_002785928.1">
    <property type="nucleotide sequence ID" value="XM_002785882.1"/>
</dbReference>
<keyword evidence="2" id="KW-1133">Transmembrane helix</keyword>
<accession>C5KCX5</accession>
<evidence type="ECO:0000313" key="4">
    <source>
        <dbReference type="Proteomes" id="UP000007800"/>
    </source>
</evidence>
<evidence type="ECO:0000256" key="2">
    <source>
        <dbReference type="SAM" id="Phobius"/>
    </source>
</evidence>
<protein>
    <submittedName>
        <fullName evidence="3">Uncharacterized protein</fullName>
    </submittedName>
</protein>
<feature type="compositionally biased region" description="Polar residues" evidence="1">
    <location>
        <begin position="243"/>
        <end position="254"/>
    </location>
</feature>
<gene>
    <name evidence="3" type="ORF">Pmar_PMAR023650</name>
</gene>
<feature type="region of interest" description="Disordered" evidence="1">
    <location>
        <begin position="558"/>
        <end position="579"/>
    </location>
</feature>
<keyword evidence="2" id="KW-0472">Membrane</keyword>
<organism evidence="4">
    <name type="scientific">Perkinsus marinus (strain ATCC 50983 / TXsc)</name>
    <dbReference type="NCBI Taxonomy" id="423536"/>
    <lineage>
        <taxon>Eukaryota</taxon>
        <taxon>Sar</taxon>
        <taxon>Alveolata</taxon>
        <taxon>Perkinsozoa</taxon>
        <taxon>Perkinsea</taxon>
        <taxon>Perkinsida</taxon>
        <taxon>Perkinsidae</taxon>
        <taxon>Perkinsus</taxon>
    </lineage>
</organism>
<dbReference type="Proteomes" id="UP000007800">
    <property type="component" value="Unassembled WGS sequence"/>
</dbReference>
<feature type="region of interest" description="Disordered" evidence="1">
    <location>
        <begin position="58"/>
        <end position="81"/>
    </location>
</feature>
<feature type="transmembrane region" description="Helical" evidence="2">
    <location>
        <begin position="86"/>
        <end position="106"/>
    </location>
</feature>
<evidence type="ECO:0000313" key="3">
    <source>
        <dbReference type="EMBL" id="EER17724.1"/>
    </source>
</evidence>
<reference evidence="3 4" key="1">
    <citation type="submission" date="2008-07" db="EMBL/GenBank/DDBJ databases">
        <authorList>
            <person name="El-Sayed N."/>
            <person name="Caler E."/>
            <person name="Inman J."/>
            <person name="Amedeo P."/>
            <person name="Hass B."/>
            <person name="Wortman J."/>
        </authorList>
    </citation>
    <scope>NUCLEOTIDE SEQUENCE [LARGE SCALE GENOMIC DNA]</scope>
    <source>
        <strain evidence="4">ATCC 50983 / TXsc</strain>
    </source>
</reference>
<feature type="region of interest" description="Disordered" evidence="1">
    <location>
        <begin position="204"/>
        <end position="288"/>
    </location>
</feature>
<evidence type="ECO:0000256" key="1">
    <source>
        <dbReference type="SAM" id="MobiDB-lite"/>
    </source>
</evidence>
<keyword evidence="2" id="KW-0812">Transmembrane</keyword>
<feature type="compositionally biased region" description="Basic residues" evidence="1">
    <location>
        <begin position="60"/>
        <end position="81"/>
    </location>
</feature>
<name>C5KCX5_PERM5</name>
<proteinExistence type="predicted"/>
<feature type="compositionally biased region" description="Low complexity" evidence="1">
    <location>
        <begin position="208"/>
        <end position="219"/>
    </location>
</feature>
<dbReference type="AlphaFoldDB" id="C5KCX5"/>
<feature type="compositionally biased region" description="Polar residues" evidence="1">
    <location>
        <begin position="558"/>
        <end position="571"/>
    </location>
</feature>
<dbReference type="EMBL" id="GG671995">
    <property type="protein sequence ID" value="EER17724.1"/>
    <property type="molecule type" value="Genomic_DNA"/>
</dbReference>
<sequence length="794" mass="87034">MGVEVPSSIGMFEVWRRPDVVAMVGSVLWYASYIVMLLLTVRMATVLIDMKVVRGCQQQRQRRSQGRKKKSGRKARKKSTPCRHHLYSGAGLASIFAPLRSLYGWIGMALSRHGPRGKSGMRGKPASQRQSMLRSHPRAVYDDDSAVVDTDCEGSTGVDEYKVKASVVGNEERATEDLTSNSDVAVQASIDDMDGWVTVGRPYRRQQSNVSDSTSCSSSGNTRNAAVILGRYNQGPRRPSTAMPRQQMTTTSSRLGRYPQPRGSKPPCRRDIRESPNTRPTGSSCVYRVRDTTNMPPFAEYLSKQLTHTEEASKASSEDAFPCDTYNVGKSSSTAASECRAQSSRESPMSSSDCCQSAEVLYPEWVQKLIEDCDDDDKNIKDIDAVLDQQPKSSRPAGFRAAAPEFSPALSTIYSTLQPIGIWVGLNHLARKIGYAAKGIIIVDDDYLVGIARVRGYPATAAAALWHIQEWPGGPGGLEEGVGGLEPLELQTWTWNSPSTRGCLVDNPSVMLTGLLEVSDTTNMPPFAEYLSKQLNHTEEASKASSDDVFPCDTYNVGKSSSTAASECRAQSSRESPMSSSARCQSAEVLYPEWVQRLIEDCDDDDKNIKDIDAGLDQQPKPSRPAEFRAAAPEFSPALSTIYSTLQPIGIWVGLNHLARKIGYAARGWEMIWDLADIGWIQLSDCGLYCRLADSWGSYEATVDPALSSSSSTTTSSVSLECGDMQQQQQHYGIYRSGLEAQEGWRKVCEREEDGAVAVGGLEPLELQTWTWNSPSTRGCLVDNPSVMLTGLLE</sequence>
<dbReference type="InParanoid" id="C5KCX5"/>
<dbReference type="OMA" id="LELQTWT"/>
<keyword evidence="4" id="KW-1185">Reference proteome</keyword>